<sequence>MRAAFMVAALKRVRLAAARAARPQAARDASIGGQCRTRPPFALWRGRARAAGYDAASPWPAADASRARLSRTAAAS</sequence>
<feature type="region of interest" description="Disordered" evidence="1">
    <location>
        <begin position="52"/>
        <end position="76"/>
    </location>
</feature>
<proteinExistence type="predicted"/>
<feature type="compositionally biased region" description="Low complexity" evidence="1">
    <location>
        <begin position="52"/>
        <end position="64"/>
    </location>
</feature>
<dbReference type="AlphaFoldDB" id="A0ABD4AJ54"/>
<comment type="caution">
    <text evidence="2">The sequence shown here is derived from an EMBL/GenBank/DDBJ whole genome shotgun (WGS) entry which is preliminary data.</text>
</comment>
<accession>A0ABD4AJ54</accession>
<name>A0ABD4AJ54_9BURK</name>
<evidence type="ECO:0000313" key="2">
    <source>
        <dbReference type="EMBL" id="KKL31770.1"/>
    </source>
</evidence>
<evidence type="ECO:0000256" key="1">
    <source>
        <dbReference type="SAM" id="MobiDB-lite"/>
    </source>
</evidence>
<reference evidence="2 3" key="1">
    <citation type="submission" date="2015-03" db="EMBL/GenBank/DDBJ databases">
        <title>Draft genome sequences of the Burkholderia contaminans strains LMG 23361 and FFH2055 and Burkholderia cenocepacia K56-2.</title>
        <authorList>
            <person name="Bloodworth R.A."/>
            <person name="Selin C."/>
            <person name="Lopez De Volder M.A."/>
            <person name="Degrossi J."/>
            <person name="Drevinek P."/>
            <person name="Galanternik L."/>
            <person name="Cardona S.T."/>
        </authorList>
    </citation>
    <scope>NUCLEOTIDE SEQUENCE [LARGE SCALE GENOMIC DNA]</scope>
    <source>
        <strain evidence="2 3">LMG 23361</strain>
    </source>
</reference>
<organism evidence="2 3">
    <name type="scientific">Burkholderia contaminans LMG 23361</name>
    <dbReference type="NCBI Taxonomy" id="1334628"/>
    <lineage>
        <taxon>Bacteria</taxon>
        <taxon>Pseudomonadati</taxon>
        <taxon>Pseudomonadota</taxon>
        <taxon>Betaproteobacteria</taxon>
        <taxon>Burkholderiales</taxon>
        <taxon>Burkholderiaceae</taxon>
        <taxon>Burkholderia</taxon>
        <taxon>Burkholderia cepacia complex</taxon>
    </lineage>
</organism>
<dbReference type="EMBL" id="LASD01000013">
    <property type="protein sequence ID" value="KKL31770.1"/>
    <property type="molecule type" value="Genomic_DNA"/>
</dbReference>
<evidence type="ECO:0000313" key="3">
    <source>
        <dbReference type="Proteomes" id="UP000034400"/>
    </source>
</evidence>
<dbReference type="Proteomes" id="UP000034400">
    <property type="component" value="Unassembled WGS sequence"/>
</dbReference>
<gene>
    <name evidence="2" type="ORF">WR31_28940</name>
</gene>
<protein>
    <submittedName>
        <fullName evidence="2">Uncharacterized protein</fullName>
    </submittedName>
</protein>